<dbReference type="EMBL" id="KI913123">
    <property type="protein sequence ID" value="ETV81960.1"/>
    <property type="molecule type" value="Genomic_DNA"/>
</dbReference>
<dbReference type="RefSeq" id="XP_009828697.1">
    <property type="nucleotide sequence ID" value="XM_009830395.1"/>
</dbReference>
<feature type="compositionally biased region" description="Low complexity" evidence="1">
    <location>
        <begin position="194"/>
        <end position="210"/>
    </location>
</feature>
<dbReference type="OrthoDB" id="66468at2759"/>
<reference evidence="2" key="1">
    <citation type="submission" date="2013-12" db="EMBL/GenBank/DDBJ databases">
        <title>The Genome Sequence of Aphanomyces astaci APO3.</title>
        <authorList>
            <consortium name="The Broad Institute Genomics Platform"/>
            <person name="Russ C."/>
            <person name="Tyler B."/>
            <person name="van West P."/>
            <person name="Dieguez-Uribeondo J."/>
            <person name="Young S.K."/>
            <person name="Zeng Q."/>
            <person name="Gargeya S."/>
            <person name="Fitzgerald M."/>
            <person name="Abouelleil A."/>
            <person name="Alvarado L."/>
            <person name="Chapman S.B."/>
            <person name="Gainer-Dewar J."/>
            <person name="Goldberg J."/>
            <person name="Griggs A."/>
            <person name="Gujja S."/>
            <person name="Hansen M."/>
            <person name="Howarth C."/>
            <person name="Imamovic A."/>
            <person name="Ireland A."/>
            <person name="Larimer J."/>
            <person name="McCowan C."/>
            <person name="Murphy C."/>
            <person name="Pearson M."/>
            <person name="Poon T.W."/>
            <person name="Priest M."/>
            <person name="Roberts A."/>
            <person name="Saif S."/>
            <person name="Shea T."/>
            <person name="Sykes S."/>
            <person name="Wortman J."/>
            <person name="Nusbaum C."/>
            <person name="Birren B."/>
        </authorList>
    </citation>
    <scope>NUCLEOTIDE SEQUENCE [LARGE SCALE GENOMIC DNA]</scope>
    <source>
        <strain evidence="2">APO3</strain>
    </source>
</reference>
<organism evidence="2">
    <name type="scientific">Aphanomyces astaci</name>
    <name type="common">Crayfish plague agent</name>
    <dbReference type="NCBI Taxonomy" id="112090"/>
    <lineage>
        <taxon>Eukaryota</taxon>
        <taxon>Sar</taxon>
        <taxon>Stramenopiles</taxon>
        <taxon>Oomycota</taxon>
        <taxon>Saprolegniomycetes</taxon>
        <taxon>Saprolegniales</taxon>
        <taxon>Verrucalvaceae</taxon>
        <taxon>Aphanomyces</taxon>
    </lineage>
</organism>
<accession>W4GQE0</accession>
<gene>
    <name evidence="2" type="ORF">H257_05498</name>
</gene>
<evidence type="ECO:0000256" key="1">
    <source>
        <dbReference type="SAM" id="MobiDB-lite"/>
    </source>
</evidence>
<dbReference type="VEuPathDB" id="FungiDB:H257_05498"/>
<dbReference type="GeneID" id="20807494"/>
<feature type="compositionally biased region" description="Basic residues" evidence="1">
    <location>
        <begin position="7"/>
        <end position="18"/>
    </location>
</feature>
<name>W4GQE0_APHAT</name>
<dbReference type="AlphaFoldDB" id="W4GQE0"/>
<evidence type="ECO:0000313" key="2">
    <source>
        <dbReference type="EMBL" id="ETV81960.1"/>
    </source>
</evidence>
<feature type="region of interest" description="Disordered" evidence="1">
    <location>
        <begin position="184"/>
        <end position="241"/>
    </location>
</feature>
<proteinExistence type="predicted"/>
<sequence>MLEWSRDRRRGHEQRLRHGASTTRHEDRRRQVAASYYPHHNHTYEDDDEGTPRVRSHHPPKRVVSNLAAFHEDEYVDYLKERRDMRASQPHDRGKWKCMGTEFVDGAEHASALHIAVVPPGRSIPSLLLDPPSLVVDAAYSIERQFWTWCGREVSLEKLVVDAPPSLDDLSLHDAVVEATTWTPDDVVRSTSNPPSSSSDPSLPAPSLDPVQDKMAANDDDTPAAASIIMDPPPATTHTVH</sequence>
<protein>
    <submittedName>
        <fullName evidence="2">Uncharacterized protein</fullName>
    </submittedName>
</protein>
<feature type="region of interest" description="Disordered" evidence="1">
    <location>
        <begin position="1"/>
        <end position="58"/>
    </location>
</feature>